<organism evidence="4 5">
    <name type="scientific">Staphylococcus delphini</name>
    <dbReference type="NCBI Taxonomy" id="53344"/>
    <lineage>
        <taxon>Bacteria</taxon>
        <taxon>Bacillati</taxon>
        <taxon>Bacillota</taxon>
        <taxon>Bacilli</taxon>
        <taxon>Bacillales</taxon>
        <taxon>Staphylococcaceae</taxon>
        <taxon>Staphylococcus</taxon>
        <taxon>Staphylococcus intermedius group</taxon>
    </lineage>
</organism>
<accession>A0A2A4GU82</accession>
<comment type="similarity">
    <text evidence="1">Belongs to the NAD(P)-dependent epimerase/dehydratase family. SDR39U1 subfamily.</text>
</comment>
<gene>
    <name evidence="4" type="ORF">B5C08_12105</name>
</gene>
<dbReference type="Gene3D" id="3.40.50.720">
    <property type="entry name" value="NAD(P)-binding Rossmann-like Domain"/>
    <property type="match status" value="1"/>
</dbReference>
<dbReference type="PANTHER" id="PTHR11092">
    <property type="entry name" value="SUGAR NUCLEOTIDE EPIMERASE RELATED"/>
    <property type="match status" value="1"/>
</dbReference>
<feature type="domain" description="NAD-dependent epimerase/dehydratase" evidence="2">
    <location>
        <begin position="5"/>
        <end position="223"/>
    </location>
</feature>
<dbReference type="PANTHER" id="PTHR11092:SF0">
    <property type="entry name" value="EPIMERASE FAMILY PROTEIN SDR39U1"/>
    <property type="match status" value="1"/>
</dbReference>
<evidence type="ECO:0000313" key="5">
    <source>
        <dbReference type="Proteomes" id="UP000218335"/>
    </source>
</evidence>
<dbReference type="EMBL" id="MWUU01000023">
    <property type="protein sequence ID" value="PCF53596.1"/>
    <property type="molecule type" value="Genomic_DNA"/>
</dbReference>
<evidence type="ECO:0000313" key="4">
    <source>
        <dbReference type="EMBL" id="PCF53596.1"/>
    </source>
</evidence>
<evidence type="ECO:0000259" key="3">
    <source>
        <dbReference type="Pfam" id="PF08338"/>
    </source>
</evidence>
<dbReference type="InterPro" id="IPR001509">
    <property type="entry name" value="Epimerase_deHydtase"/>
</dbReference>
<dbReference type="InterPro" id="IPR010099">
    <property type="entry name" value="SDR39U1"/>
</dbReference>
<dbReference type="Pfam" id="PF08338">
    <property type="entry name" value="DUF1731"/>
    <property type="match status" value="1"/>
</dbReference>
<dbReference type="InterPro" id="IPR013549">
    <property type="entry name" value="DUF1731"/>
</dbReference>
<evidence type="ECO:0000259" key="2">
    <source>
        <dbReference type="Pfam" id="PF01370"/>
    </source>
</evidence>
<dbReference type="RefSeq" id="WP_096593823.1">
    <property type="nucleotide sequence ID" value="NZ_MWUU01000023.1"/>
</dbReference>
<protein>
    <submittedName>
        <fullName evidence="4">TIGR01777 family protein</fullName>
    </submittedName>
</protein>
<comment type="caution">
    <text evidence="4">The sequence shown here is derived from an EMBL/GenBank/DDBJ whole genome shotgun (WGS) entry which is preliminary data.</text>
</comment>
<dbReference type="SUPFAM" id="SSF51735">
    <property type="entry name" value="NAD(P)-binding Rossmann-fold domains"/>
    <property type="match status" value="1"/>
</dbReference>
<dbReference type="AlphaFoldDB" id="A0A2A4GU82"/>
<feature type="domain" description="DUF1731" evidence="3">
    <location>
        <begin position="251"/>
        <end position="297"/>
    </location>
</feature>
<dbReference type="Pfam" id="PF01370">
    <property type="entry name" value="Epimerase"/>
    <property type="match status" value="1"/>
</dbReference>
<reference evidence="4 5" key="1">
    <citation type="journal article" date="2017" name="PLoS ONE">
        <title>Development of a real-time PCR for detection of Staphylococcus pseudintermedius using a novel automated comparison of whole-genome sequences.</title>
        <authorList>
            <person name="Verstappen K.M."/>
            <person name="Huijbregts L."/>
            <person name="Spaninks M."/>
            <person name="Wagenaar J.A."/>
            <person name="Fluit A.C."/>
            <person name="Duim B."/>
        </authorList>
    </citation>
    <scope>NUCLEOTIDE SEQUENCE [LARGE SCALE GENOMIC DNA]</scope>
    <source>
        <strain evidence="4 5">215070706401-1</strain>
    </source>
</reference>
<evidence type="ECO:0000256" key="1">
    <source>
        <dbReference type="ARBA" id="ARBA00009353"/>
    </source>
</evidence>
<proteinExistence type="inferred from homology"/>
<dbReference type="Proteomes" id="UP000218335">
    <property type="component" value="Unassembled WGS sequence"/>
</dbReference>
<dbReference type="NCBIfam" id="TIGR01777">
    <property type="entry name" value="yfcH"/>
    <property type="match status" value="1"/>
</dbReference>
<dbReference type="InterPro" id="IPR036291">
    <property type="entry name" value="NAD(P)-bd_dom_sf"/>
</dbReference>
<name>A0A2A4GU82_9STAP</name>
<sequence>MKHYLITGGTGMVGRALVEQLTRAHEAMIYILTRSDKTSQQHHVHYINWSKDGWEEEVPHIDIVINLAGATLNKRWTPQHQQLMMTSRIQSTRALFDLFKQREQTPDVLFNASAMGYYPPSETAVYTESYQTTPHDLLSEIVYQWERQATLFEQLGTRVICGRFGLILSRDGGALPMMALPYRFFVGGRIGNGRQWYSWIHLSDLVRAIQFLIQSPKASGPYNLSAPAPETQHQFGKVLGKAMHRPHYTWVPAVVLRLVLGKMSTLILDTQYMVPQMISDLGFQFDYPTLPLALKDLYST</sequence>